<feature type="compositionally biased region" description="Polar residues" evidence="1">
    <location>
        <begin position="323"/>
        <end position="342"/>
    </location>
</feature>
<dbReference type="EMBL" id="BJXR01000084">
    <property type="protein sequence ID" value="GEN13522.1"/>
    <property type="molecule type" value="Genomic_DNA"/>
</dbReference>
<reference evidence="5 6" key="1">
    <citation type="submission" date="2016-10" db="EMBL/GenBank/DDBJ databases">
        <authorList>
            <person name="Varghese N."/>
            <person name="Submissions S."/>
        </authorList>
    </citation>
    <scope>NUCLEOTIDE SEQUENCE [LARGE SCALE GENOMIC DNA]</scope>
    <source>
        <strain evidence="5 6">DSM 16525</strain>
    </source>
</reference>
<feature type="transmembrane region" description="Helical" evidence="2">
    <location>
        <begin position="433"/>
        <end position="455"/>
    </location>
</feature>
<gene>
    <name evidence="4" type="ORF">MFU01_85590</name>
    <name evidence="5" type="ORF">SAMN05443572_1127</name>
</gene>
<feature type="domain" description="PEGA" evidence="3">
    <location>
        <begin position="159"/>
        <end position="198"/>
    </location>
</feature>
<feature type="region of interest" description="Disordered" evidence="1">
    <location>
        <begin position="323"/>
        <end position="367"/>
    </location>
</feature>
<sequence length="484" mass="51566">MVVASGDCKDAELGSQANAFLGALVSRPEQDVLSAEGFSERLFPQPSKSYEDLQRQLDTAQDHFYENRNAKAAQLVDEALQQINRLPVGEARRKLFVSAQLLHGINYRAMSRQKESDTAFRNVLRLQPTYALDPDYFAPSVRQGFEKLRREMNQTRKVKLSIRSTLPTSDVYLDGLKVGQSPMTLDVPAGTYDLTVVKGDAISFPRQIQAQGADTPLLVDLAYEGSIIATPFPCLTTTDGSDERTLSHAVRLGGTLGVEEVIVVRLERPSSGPKWFAATVLNVEGGQKLREGGFKTQGLDAPAEALSALVDFVTTGRSPSNLVVMNSNGRAPWEQPSTTDKNGTPPASGLDVSAPDRLTEGVTGTASQSTPGLRVASYVLLGTGVAALGGAGVVRLLAQKDVNDLEKRLENGRIRSTDQESLRLRDSLVQKNNLLTGLLVGGGAAAATGAVLFLLSPSAEVPPPVSVGVATDGDGFSASLSGTF</sequence>
<reference evidence="4 7" key="2">
    <citation type="submission" date="2019-07" db="EMBL/GenBank/DDBJ databases">
        <title>Whole genome shotgun sequence of Myxococcus fulvus NBRC 100333.</title>
        <authorList>
            <person name="Hosoyama A."/>
            <person name="Uohara A."/>
            <person name="Ohji S."/>
            <person name="Ichikawa N."/>
        </authorList>
    </citation>
    <scope>NUCLEOTIDE SEQUENCE [LARGE SCALE GENOMIC DNA]</scope>
    <source>
        <strain evidence="4 7">NBRC 100333</strain>
    </source>
</reference>
<keyword evidence="2" id="KW-1133">Transmembrane helix</keyword>
<dbReference type="InterPro" id="IPR013229">
    <property type="entry name" value="PEGA"/>
</dbReference>
<dbReference type="RefSeq" id="WP_245772577.1">
    <property type="nucleotide sequence ID" value="NZ_BJXR01000084.1"/>
</dbReference>
<dbReference type="Pfam" id="PF08308">
    <property type="entry name" value="PEGA"/>
    <property type="match status" value="1"/>
</dbReference>
<keyword evidence="2" id="KW-0812">Transmembrane</keyword>
<evidence type="ECO:0000313" key="5">
    <source>
        <dbReference type="EMBL" id="SEU37176.1"/>
    </source>
</evidence>
<keyword evidence="6" id="KW-1185">Reference proteome</keyword>
<evidence type="ECO:0000256" key="1">
    <source>
        <dbReference type="SAM" id="MobiDB-lite"/>
    </source>
</evidence>
<dbReference type="Proteomes" id="UP000183760">
    <property type="component" value="Unassembled WGS sequence"/>
</dbReference>
<feature type="transmembrane region" description="Helical" evidence="2">
    <location>
        <begin position="375"/>
        <end position="398"/>
    </location>
</feature>
<keyword evidence="2" id="KW-0472">Membrane</keyword>
<dbReference type="AlphaFoldDB" id="A0A511TJK5"/>
<dbReference type="Proteomes" id="UP000321514">
    <property type="component" value="Unassembled WGS sequence"/>
</dbReference>
<protein>
    <submittedName>
        <fullName evidence="5">PEGA domain-containing protein</fullName>
    </submittedName>
</protein>
<accession>A0A511TJK5</accession>
<proteinExistence type="predicted"/>
<evidence type="ECO:0000313" key="4">
    <source>
        <dbReference type="EMBL" id="GEN13522.1"/>
    </source>
</evidence>
<dbReference type="EMBL" id="FOIB01000012">
    <property type="protein sequence ID" value="SEU37176.1"/>
    <property type="molecule type" value="Genomic_DNA"/>
</dbReference>
<evidence type="ECO:0000256" key="2">
    <source>
        <dbReference type="SAM" id="Phobius"/>
    </source>
</evidence>
<evidence type="ECO:0000313" key="7">
    <source>
        <dbReference type="Proteomes" id="UP000321514"/>
    </source>
</evidence>
<organism evidence="4 7">
    <name type="scientific">Myxococcus fulvus</name>
    <dbReference type="NCBI Taxonomy" id="33"/>
    <lineage>
        <taxon>Bacteria</taxon>
        <taxon>Pseudomonadati</taxon>
        <taxon>Myxococcota</taxon>
        <taxon>Myxococcia</taxon>
        <taxon>Myxococcales</taxon>
        <taxon>Cystobacterineae</taxon>
        <taxon>Myxococcaceae</taxon>
        <taxon>Myxococcus</taxon>
    </lineage>
</organism>
<evidence type="ECO:0000259" key="3">
    <source>
        <dbReference type="Pfam" id="PF08308"/>
    </source>
</evidence>
<evidence type="ECO:0000313" key="6">
    <source>
        <dbReference type="Proteomes" id="UP000183760"/>
    </source>
</evidence>
<comment type="caution">
    <text evidence="4">The sequence shown here is derived from an EMBL/GenBank/DDBJ whole genome shotgun (WGS) entry which is preliminary data.</text>
</comment>
<name>A0A511TJK5_MYXFU</name>